<organism evidence="1 2">
    <name type="scientific">Plectosphaerella cucumerina</name>
    <dbReference type="NCBI Taxonomy" id="40658"/>
    <lineage>
        <taxon>Eukaryota</taxon>
        <taxon>Fungi</taxon>
        <taxon>Dikarya</taxon>
        <taxon>Ascomycota</taxon>
        <taxon>Pezizomycotina</taxon>
        <taxon>Sordariomycetes</taxon>
        <taxon>Hypocreomycetidae</taxon>
        <taxon>Glomerellales</taxon>
        <taxon>Plectosphaerellaceae</taxon>
        <taxon>Plectosphaerella</taxon>
    </lineage>
</organism>
<gene>
    <name evidence="1" type="ORF">B0T11DRAFT_8844</name>
</gene>
<name>A0A8K0X7Z1_9PEZI</name>
<evidence type="ECO:0000313" key="1">
    <source>
        <dbReference type="EMBL" id="KAH7375376.1"/>
    </source>
</evidence>
<evidence type="ECO:0000313" key="2">
    <source>
        <dbReference type="Proteomes" id="UP000813385"/>
    </source>
</evidence>
<comment type="caution">
    <text evidence="1">The sequence shown here is derived from an EMBL/GenBank/DDBJ whole genome shotgun (WGS) entry which is preliminary data.</text>
</comment>
<protein>
    <submittedName>
        <fullName evidence="1">Uncharacterized protein</fullName>
    </submittedName>
</protein>
<accession>A0A8K0X7Z1</accession>
<sequence length="168" mass="17890">MSRTSGGGPIGDGAVPLRCSVWAVVCVCAAGGQSSRCGARLVQAPDRFHPVHCRLSPALSAQLEPTEGTLWEVPAWWKVEGGRRKVLLGWTHPIAASPAGFAYFPSRCEVCIPRPSAAEREGVVRWTAQQAGRQDLHARARSCAARCGAVRQCACLSNPARDGRLGFA</sequence>
<proteinExistence type="predicted"/>
<dbReference type="EMBL" id="JAGPXD010000001">
    <property type="protein sequence ID" value="KAH7375376.1"/>
    <property type="molecule type" value="Genomic_DNA"/>
</dbReference>
<keyword evidence="2" id="KW-1185">Reference proteome</keyword>
<reference evidence="1" key="1">
    <citation type="journal article" date="2021" name="Nat. Commun.">
        <title>Genetic determinants of endophytism in the Arabidopsis root mycobiome.</title>
        <authorList>
            <person name="Mesny F."/>
            <person name="Miyauchi S."/>
            <person name="Thiergart T."/>
            <person name="Pickel B."/>
            <person name="Atanasova L."/>
            <person name="Karlsson M."/>
            <person name="Huettel B."/>
            <person name="Barry K.W."/>
            <person name="Haridas S."/>
            <person name="Chen C."/>
            <person name="Bauer D."/>
            <person name="Andreopoulos W."/>
            <person name="Pangilinan J."/>
            <person name="LaButti K."/>
            <person name="Riley R."/>
            <person name="Lipzen A."/>
            <person name="Clum A."/>
            <person name="Drula E."/>
            <person name="Henrissat B."/>
            <person name="Kohler A."/>
            <person name="Grigoriev I.V."/>
            <person name="Martin F.M."/>
            <person name="Hacquard S."/>
        </authorList>
    </citation>
    <scope>NUCLEOTIDE SEQUENCE</scope>
    <source>
        <strain evidence="1">MPI-CAGE-AT-0016</strain>
    </source>
</reference>
<dbReference type="Proteomes" id="UP000813385">
    <property type="component" value="Unassembled WGS sequence"/>
</dbReference>
<dbReference type="AlphaFoldDB" id="A0A8K0X7Z1"/>